<keyword evidence="1" id="KW-0732">Signal</keyword>
<keyword evidence="3" id="KW-1185">Reference proteome</keyword>
<dbReference type="EMBL" id="PDOC01000027">
    <property type="protein sequence ID" value="PIL42406.1"/>
    <property type="molecule type" value="Genomic_DNA"/>
</dbReference>
<evidence type="ECO:0000313" key="3">
    <source>
        <dbReference type="Proteomes" id="UP000230390"/>
    </source>
</evidence>
<accession>A0A2G8T8L5</accession>
<evidence type="ECO:0000313" key="2">
    <source>
        <dbReference type="EMBL" id="PIL42406.1"/>
    </source>
</evidence>
<feature type="signal peptide" evidence="1">
    <location>
        <begin position="1"/>
        <end position="23"/>
    </location>
</feature>
<organism evidence="2 3">
    <name type="scientific">Massilia eurypsychrophila</name>
    <dbReference type="NCBI Taxonomy" id="1485217"/>
    <lineage>
        <taxon>Bacteria</taxon>
        <taxon>Pseudomonadati</taxon>
        <taxon>Pseudomonadota</taxon>
        <taxon>Betaproteobacteria</taxon>
        <taxon>Burkholderiales</taxon>
        <taxon>Oxalobacteraceae</taxon>
        <taxon>Telluria group</taxon>
        <taxon>Massilia</taxon>
    </lineage>
</organism>
<evidence type="ECO:0000256" key="1">
    <source>
        <dbReference type="SAM" id="SignalP"/>
    </source>
</evidence>
<reference evidence="2 3" key="1">
    <citation type="submission" date="2017-10" db="EMBL/GenBank/DDBJ databases">
        <title>Massilia psychrophilum sp. nov., a novel purple-pigmented bacterium isolated from Tianshan glacier, Xinjiang Municipality, China.</title>
        <authorList>
            <person name="Wang H."/>
        </authorList>
    </citation>
    <scope>NUCLEOTIDE SEQUENCE [LARGE SCALE GENOMIC DNA]</scope>
    <source>
        <strain evidence="2 3">JCM 30074</strain>
    </source>
</reference>
<gene>
    <name evidence="2" type="ORF">CR105_24260</name>
</gene>
<proteinExistence type="predicted"/>
<name>A0A2G8T8L5_9BURK</name>
<sequence>MMALAAALAMPLAAAGAVPGVEAYFDAMAITVAPGQQAQFVSGDNLAGYFAGRTQSLGKGEGYVTRQGTLFIDYASFVDGNANERSRSAEQVLPYGHRVRYPNGAVEEMALLSKRHALAMSVASPRAAILAIAPLLKDTRSVRQEGDVVIVEGAGQFAAFAADQPIVLD</sequence>
<comment type="caution">
    <text evidence="2">The sequence shown here is derived from an EMBL/GenBank/DDBJ whole genome shotgun (WGS) entry which is preliminary data.</text>
</comment>
<feature type="chain" id="PRO_5013661407" evidence="1">
    <location>
        <begin position="24"/>
        <end position="169"/>
    </location>
</feature>
<protein>
    <submittedName>
        <fullName evidence="2">Uncharacterized protein</fullName>
    </submittedName>
</protein>
<dbReference type="AlphaFoldDB" id="A0A2G8T8L5"/>
<dbReference type="Proteomes" id="UP000230390">
    <property type="component" value="Unassembled WGS sequence"/>
</dbReference>